<feature type="transmembrane region" description="Helical" evidence="9">
    <location>
        <begin position="246"/>
        <end position="265"/>
    </location>
</feature>
<dbReference type="SUPFAM" id="SSF56784">
    <property type="entry name" value="HAD-like"/>
    <property type="match status" value="1"/>
</dbReference>
<keyword evidence="8 9" id="KW-0472">Membrane</keyword>
<dbReference type="SUPFAM" id="SSF81653">
    <property type="entry name" value="Calcium ATPase, transduction domain A"/>
    <property type="match status" value="1"/>
</dbReference>
<keyword evidence="3 9" id="KW-0812">Transmembrane</keyword>
<accession>A0A430AZE6</accession>
<dbReference type="SFLD" id="SFLDF00027">
    <property type="entry name" value="p-type_atpase"/>
    <property type="match status" value="1"/>
</dbReference>
<proteinExistence type="inferred from homology"/>
<dbReference type="FunFam" id="3.40.50.1000:FF:000083">
    <property type="entry name" value="Sodium/potassium-transporting ATPase subunit alpha"/>
    <property type="match status" value="1"/>
</dbReference>
<feature type="transmembrane region" description="Helical" evidence="9">
    <location>
        <begin position="684"/>
        <end position="704"/>
    </location>
</feature>
<evidence type="ECO:0000256" key="3">
    <source>
        <dbReference type="ARBA" id="ARBA00022692"/>
    </source>
</evidence>
<comment type="subcellular location">
    <subcellularLocation>
        <location evidence="1">Membrane</location>
        <topology evidence="1">Multi-pass membrane protein</topology>
    </subcellularLocation>
</comment>
<dbReference type="GO" id="GO:0036376">
    <property type="term" value="P:sodium ion export across plasma membrane"/>
    <property type="evidence" value="ECO:0007669"/>
    <property type="project" value="TreeGrafter"/>
</dbReference>
<dbReference type="GO" id="GO:1990573">
    <property type="term" value="P:potassium ion import across plasma membrane"/>
    <property type="evidence" value="ECO:0007669"/>
    <property type="project" value="TreeGrafter"/>
</dbReference>
<dbReference type="EMBL" id="NGKC01000003">
    <property type="protein sequence ID" value="RSU13419.1"/>
    <property type="molecule type" value="Genomic_DNA"/>
</dbReference>
<dbReference type="Proteomes" id="UP000286773">
    <property type="component" value="Unassembled WGS sequence"/>
</dbReference>
<evidence type="ECO:0000256" key="8">
    <source>
        <dbReference type="ARBA" id="ARBA00023136"/>
    </source>
</evidence>
<keyword evidence="7 9" id="KW-1133">Transmembrane helix</keyword>
<feature type="domain" description="Cation-transporting P-type ATPase N-terminal" evidence="10">
    <location>
        <begin position="4"/>
        <end position="78"/>
    </location>
</feature>
<dbReference type="Gene3D" id="1.20.1110.10">
    <property type="entry name" value="Calcium-transporting ATPase, transmembrane domain"/>
    <property type="match status" value="1"/>
</dbReference>
<keyword evidence="6" id="KW-1278">Translocase</keyword>
<feature type="transmembrane region" description="Helical" evidence="9">
    <location>
        <begin position="716"/>
        <end position="735"/>
    </location>
</feature>
<dbReference type="GO" id="GO:0005391">
    <property type="term" value="F:P-type sodium:potassium-exchanging transporter activity"/>
    <property type="evidence" value="ECO:0007669"/>
    <property type="project" value="TreeGrafter"/>
</dbReference>
<evidence type="ECO:0000256" key="7">
    <source>
        <dbReference type="ARBA" id="ARBA00022989"/>
    </source>
</evidence>
<feature type="transmembrane region" description="Helical" evidence="9">
    <location>
        <begin position="855"/>
        <end position="875"/>
    </location>
</feature>
<dbReference type="SFLD" id="SFLDG00002">
    <property type="entry name" value="C1.7:_P-type_atpase_like"/>
    <property type="match status" value="1"/>
</dbReference>
<feature type="transmembrane region" description="Helical" evidence="9">
    <location>
        <begin position="58"/>
        <end position="76"/>
    </location>
</feature>
<name>A0A430AZE6_9ENTE</name>
<dbReference type="GO" id="GO:0016887">
    <property type="term" value="F:ATP hydrolysis activity"/>
    <property type="evidence" value="ECO:0007669"/>
    <property type="project" value="InterPro"/>
</dbReference>
<dbReference type="GO" id="GO:0006883">
    <property type="term" value="P:intracellular sodium ion homeostasis"/>
    <property type="evidence" value="ECO:0007669"/>
    <property type="project" value="TreeGrafter"/>
</dbReference>
<keyword evidence="12" id="KW-1185">Reference proteome</keyword>
<dbReference type="GO" id="GO:1902600">
    <property type="term" value="P:proton transmembrane transport"/>
    <property type="evidence" value="ECO:0007669"/>
    <property type="project" value="TreeGrafter"/>
</dbReference>
<feature type="transmembrane region" description="Helical" evidence="9">
    <location>
        <begin position="82"/>
        <end position="99"/>
    </location>
</feature>
<feature type="transmembrane region" description="Helical" evidence="9">
    <location>
        <begin position="271"/>
        <end position="299"/>
    </location>
</feature>
<dbReference type="SUPFAM" id="SSF81660">
    <property type="entry name" value="Metal cation-transporting ATPase, ATP-binding domain N"/>
    <property type="match status" value="1"/>
</dbReference>
<dbReference type="Pfam" id="PF00702">
    <property type="entry name" value="Hydrolase"/>
    <property type="match status" value="1"/>
</dbReference>
<dbReference type="InterPro" id="IPR036412">
    <property type="entry name" value="HAD-like_sf"/>
</dbReference>
<evidence type="ECO:0000313" key="12">
    <source>
        <dbReference type="Proteomes" id="UP000286773"/>
    </source>
</evidence>
<dbReference type="InterPro" id="IPR023214">
    <property type="entry name" value="HAD_sf"/>
</dbReference>
<dbReference type="AlphaFoldDB" id="A0A430AZE6"/>
<evidence type="ECO:0000256" key="1">
    <source>
        <dbReference type="ARBA" id="ARBA00004141"/>
    </source>
</evidence>
<dbReference type="GO" id="GO:0005886">
    <property type="term" value="C:plasma membrane"/>
    <property type="evidence" value="ECO:0007669"/>
    <property type="project" value="TreeGrafter"/>
</dbReference>
<feature type="transmembrane region" description="Helical" evidence="9">
    <location>
        <begin position="825"/>
        <end position="843"/>
    </location>
</feature>
<evidence type="ECO:0000259" key="10">
    <source>
        <dbReference type="SMART" id="SM00831"/>
    </source>
</evidence>
<dbReference type="GO" id="GO:0005524">
    <property type="term" value="F:ATP binding"/>
    <property type="evidence" value="ECO:0007669"/>
    <property type="project" value="UniProtKB-KW"/>
</dbReference>
<gene>
    <name evidence="11" type="ORF">CBF27_04380</name>
</gene>
<dbReference type="InterPro" id="IPR023298">
    <property type="entry name" value="ATPase_P-typ_TM_dom_sf"/>
</dbReference>
<evidence type="ECO:0000256" key="9">
    <source>
        <dbReference type="SAM" id="Phobius"/>
    </source>
</evidence>
<dbReference type="Pfam" id="PF00690">
    <property type="entry name" value="Cation_ATPase_N"/>
    <property type="match status" value="1"/>
</dbReference>
<feature type="transmembrane region" description="Helical" evidence="9">
    <location>
        <begin position="756"/>
        <end position="775"/>
    </location>
</feature>
<dbReference type="InterPro" id="IPR018303">
    <property type="entry name" value="ATPase_P-typ_P_site"/>
</dbReference>
<organism evidence="11 12">
    <name type="scientific">Vagococcus acidifermentans</name>
    <dbReference type="NCBI Taxonomy" id="564710"/>
    <lineage>
        <taxon>Bacteria</taxon>
        <taxon>Bacillati</taxon>
        <taxon>Bacillota</taxon>
        <taxon>Bacilli</taxon>
        <taxon>Lactobacillales</taxon>
        <taxon>Enterococcaceae</taxon>
        <taxon>Vagococcus</taxon>
    </lineage>
</organism>
<dbReference type="PRINTS" id="PR00120">
    <property type="entry name" value="HATPASE"/>
</dbReference>
<sequence length="898" mass="97894">MQTKDYLLSTKDLLKKYNLVDLDAGLPSRAAKDRLAANGKNALKSKSTPKWKILLRQFHNMIIYILMGSAALTLLMGHTSDAVIIGLVVITNAFIGYYQEASASDALEKIKEMLTAEATVYRDGIRTDIPSEELVVGDVVFLEAGDNVPADLRIVEADNLRIQESALTGEADSIEKTEDPLIGADIPLAERSNLAFASTSVTNGSGKGIVIATGAQTEIGKISTEVSHTGQRKTPLMKEIDHLGKGITYVIISVSVALFIFSLVLETYALSVLSLAVITMIVGSIPEGLPATTSVVLAMGVSDMAKNKQTIVKTLPAVETLGSVNVIATDKTGTLTKNEMTVKKVILKKESYDVTGNGYSPEGNVLSAGTVTKLNGTLKLFLEVGYEANDTMLVKEDGQWEINGEPTDGAFLTLYHKVFPEKAVPDYDEIDMLPFDSDYRYVAKLVDDQQGQRYLFIKGSPDKLFPMAKAGSADFHEPYWEAHVRKLSSEGQRVVAVGYQKVDKRVDTLTHELIAEGIQLLGLAGIIDPPREEVIEALKEMNRAGVAVKMITGDHPVTAKTIGESLGLAPEIKVITGPELDEMTEEQFKRAVISHQVFARTTPKNKLEIVEALQENGLVTAMTGDGVNDAPALKRADIGVAMGIKGTDVAKDSADMILTDDNFGTMAVAIKEGRRIYDNIKKSILFLLPTSFAEGLIIAITILMQKDMPLQPTQLLWINMVSAITIQFSFIFEPSEAGIMDKKPRQSNGSLLCRSDVFQMGYVSVLMAVLSLIAYEALLNQGVAQPVASTLMINIIVMSKIFYLFNIRTSQPALSKDLFTNKMAFLIIGVMIALQVLLTYVPFMQTAFHTDSISFTGWLIAVGSGLLVLVITEAAKYIRIWRQRRFSAAGRAAIDQRE</sequence>
<protein>
    <submittedName>
        <fullName evidence="11">Magnesium-transporting ATPase</fullName>
    </submittedName>
</protein>
<comment type="similarity">
    <text evidence="2">Belongs to the cation transport ATPase (P-type) (TC 3.A.3) family. Type IIA subfamily.</text>
</comment>
<evidence type="ECO:0000256" key="5">
    <source>
        <dbReference type="ARBA" id="ARBA00022840"/>
    </source>
</evidence>
<comment type="caution">
    <text evidence="11">The sequence shown here is derived from an EMBL/GenBank/DDBJ whole genome shotgun (WGS) entry which is preliminary data.</text>
</comment>
<dbReference type="SFLD" id="SFLDS00003">
    <property type="entry name" value="Haloacid_Dehalogenase"/>
    <property type="match status" value="1"/>
</dbReference>
<dbReference type="Gene3D" id="2.70.150.10">
    <property type="entry name" value="Calcium-transporting ATPase, cytoplasmic transduction domain A"/>
    <property type="match status" value="1"/>
</dbReference>
<dbReference type="OrthoDB" id="9760364at2"/>
<dbReference type="InterPro" id="IPR001757">
    <property type="entry name" value="P_typ_ATPase"/>
</dbReference>
<dbReference type="InterPro" id="IPR050510">
    <property type="entry name" value="Cation_transp_ATPase_P-type"/>
</dbReference>
<dbReference type="Gene3D" id="3.40.1110.10">
    <property type="entry name" value="Calcium-transporting ATPase, cytoplasmic domain N"/>
    <property type="match status" value="1"/>
</dbReference>
<dbReference type="InterPro" id="IPR006068">
    <property type="entry name" value="ATPase_P-typ_cation-transptr_C"/>
</dbReference>
<dbReference type="SUPFAM" id="SSF81665">
    <property type="entry name" value="Calcium ATPase, transmembrane domain M"/>
    <property type="match status" value="1"/>
</dbReference>
<feature type="transmembrane region" description="Helical" evidence="9">
    <location>
        <begin position="787"/>
        <end position="805"/>
    </location>
</feature>
<keyword evidence="4" id="KW-0547">Nucleotide-binding</keyword>
<dbReference type="PANTHER" id="PTHR43294:SF20">
    <property type="entry name" value="P-TYPE ATPASE"/>
    <property type="match status" value="1"/>
</dbReference>
<evidence type="ECO:0000256" key="6">
    <source>
        <dbReference type="ARBA" id="ARBA00022967"/>
    </source>
</evidence>
<dbReference type="InterPro" id="IPR008250">
    <property type="entry name" value="ATPase_P-typ_transduc_dom_A_sf"/>
</dbReference>
<evidence type="ECO:0000256" key="2">
    <source>
        <dbReference type="ARBA" id="ARBA00005675"/>
    </source>
</evidence>
<dbReference type="Gene3D" id="3.40.50.1000">
    <property type="entry name" value="HAD superfamily/HAD-like"/>
    <property type="match status" value="1"/>
</dbReference>
<keyword evidence="5" id="KW-0067">ATP-binding</keyword>
<evidence type="ECO:0000256" key="4">
    <source>
        <dbReference type="ARBA" id="ARBA00022741"/>
    </source>
</evidence>
<dbReference type="GO" id="GO:0030007">
    <property type="term" value="P:intracellular potassium ion homeostasis"/>
    <property type="evidence" value="ECO:0007669"/>
    <property type="project" value="TreeGrafter"/>
</dbReference>
<dbReference type="InterPro" id="IPR004014">
    <property type="entry name" value="ATPase_P-typ_cation-transptr_N"/>
</dbReference>
<dbReference type="InterPro" id="IPR023299">
    <property type="entry name" value="ATPase_P-typ_cyto_dom_N"/>
</dbReference>
<dbReference type="Pfam" id="PF00122">
    <property type="entry name" value="E1-E2_ATPase"/>
    <property type="match status" value="1"/>
</dbReference>
<dbReference type="RefSeq" id="WP_126812756.1">
    <property type="nucleotide sequence ID" value="NZ_NGKC01000003.1"/>
</dbReference>
<dbReference type="PANTHER" id="PTHR43294">
    <property type="entry name" value="SODIUM/POTASSIUM-TRANSPORTING ATPASE SUBUNIT ALPHA"/>
    <property type="match status" value="1"/>
</dbReference>
<evidence type="ECO:0000313" key="11">
    <source>
        <dbReference type="EMBL" id="RSU13419.1"/>
    </source>
</evidence>
<dbReference type="InterPro" id="IPR044492">
    <property type="entry name" value="P_typ_ATPase_HD_dom"/>
</dbReference>
<reference evidence="11 12" key="1">
    <citation type="submission" date="2017-05" db="EMBL/GenBank/DDBJ databases">
        <title>Vagococcus spp. assemblies.</title>
        <authorList>
            <person name="Gulvik C.A."/>
        </authorList>
    </citation>
    <scope>NUCLEOTIDE SEQUENCE [LARGE SCALE GENOMIC DNA]</scope>
    <source>
        <strain evidence="11 12">LMG 24798</strain>
    </source>
</reference>
<dbReference type="PROSITE" id="PS00154">
    <property type="entry name" value="ATPASE_E1_E2"/>
    <property type="match status" value="1"/>
</dbReference>
<dbReference type="SMART" id="SM00831">
    <property type="entry name" value="Cation_ATPase_N"/>
    <property type="match status" value="1"/>
</dbReference>
<dbReference type="InterPro" id="IPR059000">
    <property type="entry name" value="ATPase_P-type_domA"/>
</dbReference>
<dbReference type="NCBIfam" id="TIGR01494">
    <property type="entry name" value="ATPase_P-type"/>
    <property type="match status" value="2"/>
</dbReference>
<dbReference type="PRINTS" id="PR00119">
    <property type="entry name" value="CATATPASE"/>
</dbReference>
<dbReference type="Pfam" id="PF00689">
    <property type="entry name" value="Cation_ATPase_C"/>
    <property type="match status" value="1"/>
</dbReference>